<evidence type="ECO:0000256" key="1">
    <source>
        <dbReference type="SAM" id="MobiDB-lite"/>
    </source>
</evidence>
<keyword evidence="2" id="KW-0732">Signal</keyword>
<evidence type="ECO:0000256" key="2">
    <source>
        <dbReference type="SAM" id="SignalP"/>
    </source>
</evidence>
<feature type="chain" id="PRO_5012304457" evidence="2">
    <location>
        <begin position="27"/>
        <end position="174"/>
    </location>
</feature>
<dbReference type="Proteomes" id="UP000218209">
    <property type="component" value="Unassembled WGS sequence"/>
</dbReference>
<organism evidence="3 4">
    <name type="scientific">Porphyra umbilicalis</name>
    <name type="common">Purple laver</name>
    <name type="synonym">Red alga</name>
    <dbReference type="NCBI Taxonomy" id="2786"/>
    <lineage>
        <taxon>Eukaryota</taxon>
        <taxon>Rhodophyta</taxon>
        <taxon>Bangiophyceae</taxon>
        <taxon>Bangiales</taxon>
        <taxon>Bangiaceae</taxon>
        <taxon>Porphyra</taxon>
    </lineage>
</organism>
<dbReference type="EMBL" id="KV919107">
    <property type="protein sequence ID" value="OSX71807.1"/>
    <property type="molecule type" value="Genomic_DNA"/>
</dbReference>
<keyword evidence="4" id="KW-1185">Reference proteome</keyword>
<sequence length="174" mass="18940">MAALKHMLVAAMAGLVLCAASPSTDGAAVSALDAPSAADVATLSRPQAVNVEEGTLALADASVHSHDSHDHDAHDHSSHDHGGQTKIKTCKKVRKCRIKFVRVKQYRPCKKFSVRSLTTEDGSSPSADGVQAEEMQMDAVDSSVRKTIKPKRAYFCLKKQRICKIERVCFFVYK</sequence>
<evidence type="ECO:0000313" key="4">
    <source>
        <dbReference type="Proteomes" id="UP000218209"/>
    </source>
</evidence>
<feature type="region of interest" description="Disordered" evidence="1">
    <location>
        <begin position="62"/>
        <end position="86"/>
    </location>
</feature>
<protein>
    <submittedName>
        <fullName evidence="3">Uncharacterized protein</fullName>
    </submittedName>
</protein>
<dbReference type="AlphaFoldDB" id="A0A1X6NTA3"/>
<accession>A0A1X6NTA3</accession>
<gene>
    <name evidence="3" type="ORF">BU14_0500s0006</name>
</gene>
<reference evidence="3 4" key="1">
    <citation type="submission" date="2017-03" db="EMBL/GenBank/DDBJ databases">
        <title>WGS assembly of Porphyra umbilicalis.</title>
        <authorList>
            <person name="Brawley S.H."/>
            <person name="Blouin N.A."/>
            <person name="Ficko-Blean E."/>
            <person name="Wheeler G.L."/>
            <person name="Lohr M."/>
            <person name="Goodson H.V."/>
            <person name="Jenkins J.W."/>
            <person name="Blaby-Haas C.E."/>
            <person name="Helliwell K.E."/>
            <person name="Chan C."/>
            <person name="Marriage T."/>
            <person name="Bhattacharya D."/>
            <person name="Klein A.S."/>
            <person name="Badis Y."/>
            <person name="Brodie J."/>
            <person name="Cao Y."/>
            <person name="Collen J."/>
            <person name="Dittami S.M."/>
            <person name="Gachon C.M."/>
            <person name="Green B.R."/>
            <person name="Karpowicz S."/>
            <person name="Kim J.W."/>
            <person name="Kudahl U."/>
            <person name="Lin S."/>
            <person name="Michel G."/>
            <person name="Mittag M."/>
            <person name="Olson B.J."/>
            <person name="Pangilinan J."/>
            <person name="Peng Y."/>
            <person name="Qiu H."/>
            <person name="Shu S."/>
            <person name="Singer J.T."/>
            <person name="Smith A.G."/>
            <person name="Sprecher B.N."/>
            <person name="Wagner V."/>
            <person name="Wang W."/>
            <person name="Wang Z.-Y."/>
            <person name="Yan J."/>
            <person name="Yarish C."/>
            <person name="Zoeuner-Riek S."/>
            <person name="Zhuang Y."/>
            <person name="Zou Y."/>
            <person name="Lindquist E.A."/>
            <person name="Grimwood J."/>
            <person name="Barry K."/>
            <person name="Rokhsar D.S."/>
            <person name="Schmutz J."/>
            <person name="Stiller J.W."/>
            <person name="Grossman A.R."/>
            <person name="Prochnik S.E."/>
        </authorList>
    </citation>
    <scope>NUCLEOTIDE SEQUENCE [LARGE SCALE GENOMIC DNA]</scope>
    <source>
        <strain evidence="3">4086291</strain>
    </source>
</reference>
<proteinExistence type="predicted"/>
<feature type="compositionally biased region" description="Basic and acidic residues" evidence="1">
    <location>
        <begin position="63"/>
        <end position="83"/>
    </location>
</feature>
<name>A0A1X6NTA3_PORUM</name>
<evidence type="ECO:0000313" key="3">
    <source>
        <dbReference type="EMBL" id="OSX71807.1"/>
    </source>
</evidence>
<feature type="signal peptide" evidence="2">
    <location>
        <begin position="1"/>
        <end position="26"/>
    </location>
</feature>